<reference evidence="2" key="2">
    <citation type="submission" date="2019-03" db="EMBL/GenBank/DDBJ databases">
        <authorList>
            <person name="Chen S.-C."/>
            <person name="Wu S.-Y."/>
            <person name="Lai M.-C."/>
        </authorList>
    </citation>
    <scope>NUCLEOTIDE SEQUENCE</scope>
    <source>
        <strain evidence="2">ML15</strain>
    </source>
</reference>
<protein>
    <submittedName>
        <fullName evidence="2">Sugar phosphate isomerase/epimerase</fullName>
    </submittedName>
</protein>
<keyword evidence="2" id="KW-0413">Isomerase</keyword>
<dbReference type="InterPro" id="IPR013022">
    <property type="entry name" value="Xyl_isomerase-like_TIM-brl"/>
</dbReference>
<dbReference type="Gene3D" id="3.20.20.150">
    <property type="entry name" value="Divalent-metal-dependent TIM barrel enzymes"/>
    <property type="match status" value="1"/>
</dbReference>
<evidence type="ECO:0000259" key="1">
    <source>
        <dbReference type="Pfam" id="PF01261"/>
    </source>
</evidence>
<dbReference type="AlphaFoldDB" id="A0A8G0ZZ43"/>
<dbReference type="KEGG" id="mfk:E2N92_02580"/>
<evidence type="ECO:0000313" key="3">
    <source>
        <dbReference type="Proteomes" id="UP000826709"/>
    </source>
</evidence>
<keyword evidence="3" id="KW-1185">Reference proteome</keyword>
<dbReference type="SUPFAM" id="SSF51658">
    <property type="entry name" value="Xylose isomerase-like"/>
    <property type="match status" value="1"/>
</dbReference>
<feature type="domain" description="Xylose isomerase-like TIM barrel" evidence="1">
    <location>
        <begin position="74"/>
        <end position="245"/>
    </location>
</feature>
<dbReference type="RefSeq" id="WP_220682149.1">
    <property type="nucleotide sequence ID" value="NZ_CP037968.1"/>
</dbReference>
<reference evidence="2" key="1">
    <citation type="journal article" date="2005" name="Int. J. Syst. Evol. Microbiol.">
        <title>Methanofollis formosanus sp. nov., isolated from a fish pond.</title>
        <authorList>
            <person name="Wu S.Y."/>
            <person name="Chen S.C."/>
            <person name="Lai M.C."/>
        </authorList>
    </citation>
    <scope>NUCLEOTIDE SEQUENCE</scope>
    <source>
        <strain evidence="2">ML15</strain>
    </source>
</reference>
<dbReference type="EMBL" id="CP037968">
    <property type="protein sequence ID" value="QYZ78397.1"/>
    <property type="molecule type" value="Genomic_DNA"/>
</dbReference>
<dbReference type="OrthoDB" id="383255at2157"/>
<name>A0A8G0ZZ43_9EURY</name>
<organism evidence="2 3">
    <name type="scientific">Methanofollis formosanus</name>
    <dbReference type="NCBI Taxonomy" id="299308"/>
    <lineage>
        <taxon>Archaea</taxon>
        <taxon>Methanobacteriati</taxon>
        <taxon>Methanobacteriota</taxon>
        <taxon>Stenosarchaea group</taxon>
        <taxon>Methanomicrobia</taxon>
        <taxon>Methanomicrobiales</taxon>
        <taxon>Methanomicrobiaceae</taxon>
        <taxon>Methanofollis</taxon>
    </lineage>
</organism>
<proteinExistence type="predicted"/>
<accession>A0A8G0ZZ43</accession>
<gene>
    <name evidence="2" type="ORF">E2N92_02580</name>
</gene>
<dbReference type="GO" id="GO:0016853">
    <property type="term" value="F:isomerase activity"/>
    <property type="evidence" value="ECO:0007669"/>
    <property type="project" value="UniProtKB-KW"/>
</dbReference>
<sequence>MPDYFIRFDLRGGDEALMEMQARFACRHRMGLEVGIRSRRDLETLKNFLAGLPRAPEVSIHLRRGKEFDFYFSDDDPGRNRHSIEAAVALLDLLPGTAVIVHDETDPHAGTLSASRLEAYAGACRAIDPHLRRHGKILYVEFSGRLVPRDYIGLMEAVRATGAESVGACVDTGHLYYYFRKKVRQRRGKAVESMSRFIGEVRATGVPVAYHVHDCTPESPHPRSHVSDHRPVGEGEIGLGGFRRIAGYLAGERVTLEILPFPDPGRTVLTDEEVTLLTGYAAAHGTDEGRELRDGRIMKRTLEAMAESRRVLDALIASV</sequence>
<dbReference type="InterPro" id="IPR036237">
    <property type="entry name" value="Xyl_isomerase-like_sf"/>
</dbReference>
<dbReference type="Pfam" id="PF01261">
    <property type="entry name" value="AP_endonuc_2"/>
    <property type="match status" value="1"/>
</dbReference>
<dbReference type="Proteomes" id="UP000826709">
    <property type="component" value="Chromosome"/>
</dbReference>
<evidence type="ECO:0000313" key="2">
    <source>
        <dbReference type="EMBL" id="QYZ78397.1"/>
    </source>
</evidence>